<reference evidence="1 2" key="1">
    <citation type="journal article" date="2015" name="Genome Announc.">
        <title>Genome Sequence of Mushroom Soft-Rot Pathogen Janthinobacterium agaricidamnosum.</title>
        <authorList>
            <person name="Graupner K."/>
            <person name="Lackner G."/>
            <person name="Hertweck C."/>
        </authorList>
    </citation>
    <scope>NUCLEOTIDE SEQUENCE [LARGE SCALE GENOMIC DNA]</scope>
    <source>
        <strain evidence="2">NBRC 102515 / DSM 9628</strain>
    </source>
</reference>
<dbReference type="HOGENOM" id="CLU_3234682_0_0_4"/>
<accession>W0UYU7</accession>
<dbReference type="EMBL" id="HG322949">
    <property type="protein sequence ID" value="CDG80816.1"/>
    <property type="molecule type" value="Genomic_DNA"/>
</dbReference>
<sequence>MLRMLGCNRQCAHGTLLSCECPPYLRRNAAIGSVEWQLTCLHL</sequence>
<organism evidence="1 2">
    <name type="scientific">Janthinobacterium agaricidamnosum NBRC 102515 = DSM 9628</name>
    <dbReference type="NCBI Taxonomy" id="1349767"/>
    <lineage>
        <taxon>Bacteria</taxon>
        <taxon>Pseudomonadati</taxon>
        <taxon>Pseudomonadota</taxon>
        <taxon>Betaproteobacteria</taxon>
        <taxon>Burkholderiales</taxon>
        <taxon>Oxalobacteraceae</taxon>
        <taxon>Janthinobacterium</taxon>
    </lineage>
</organism>
<keyword evidence="2" id="KW-1185">Reference proteome</keyword>
<dbReference type="Proteomes" id="UP000027604">
    <property type="component" value="Chromosome I"/>
</dbReference>
<dbReference type="AlphaFoldDB" id="W0UYU7"/>
<dbReference type="KEGG" id="jag:GJA_150"/>
<protein>
    <submittedName>
        <fullName evidence="1">Uncharacterized protein</fullName>
    </submittedName>
</protein>
<evidence type="ECO:0000313" key="2">
    <source>
        <dbReference type="Proteomes" id="UP000027604"/>
    </source>
</evidence>
<gene>
    <name evidence="1" type="ORF">GJA_150</name>
</gene>
<dbReference type="PATRIC" id="fig|1349767.4.peg.4790"/>
<proteinExistence type="predicted"/>
<name>W0UYU7_9BURK</name>
<evidence type="ECO:0000313" key="1">
    <source>
        <dbReference type="EMBL" id="CDG80816.1"/>
    </source>
</evidence>